<protein>
    <recommendedName>
        <fullName evidence="3">Nicastrin</fullName>
    </recommendedName>
</protein>
<feature type="non-terminal residue" evidence="11">
    <location>
        <position position="91"/>
    </location>
</feature>
<dbReference type="GO" id="GO:0005886">
    <property type="term" value="C:plasma membrane"/>
    <property type="evidence" value="ECO:0007669"/>
    <property type="project" value="UniProtKB-ARBA"/>
</dbReference>
<feature type="domain" description="Nicastrin small lobe" evidence="10">
    <location>
        <begin position="11"/>
        <end position="77"/>
    </location>
</feature>
<evidence type="ECO:0000259" key="10">
    <source>
        <dbReference type="Pfam" id="PF18266"/>
    </source>
</evidence>
<keyword evidence="7" id="KW-1133">Transmembrane helix</keyword>
<keyword evidence="9" id="KW-0325">Glycoprotein</keyword>
<accession>A0ABD0RVS9</accession>
<dbReference type="PANTHER" id="PTHR21092:SF0">
    <property type="entry name" value="NICASTRIN"/>
    <property type="match status" value="1"/>
</dbReference>
<keyword evidence="6" id="KW-0914">Notch signaling pathway</keyword>
<evidence type="ECO:0000313" key="11">
    <source>
        <dbReference type="EMBL" id="KAL0201897.1"/>
    </source>
</evidence>
<evidence type="ECO:0000256" key="9">
    <source>
        <dbReference type="ARBA" id="ARBA00023180"/>
    </source>
</evidence>
<evidence type="ECO:0000256" key="5">
    <source>
        <dbReference type="ARBA" id="ARBA00022729"/>
    </source>
</evidence>
<proteinExistence type="inferred from homology"/>
<evidence type="ECO:0000256" key="8">
    <source>
        <dbReference type="ARBA" id="ARBA00023136"/>
    </source>
</evidence>
<dbReference type="PANTHER" id="PTHR21092">
    <property type="entry name" value="NICASTRIN"/>
    <property type="match status" value="1"/>
</dbReference>
<name>A0ABD0RVS9_CIRMR</name>
<dbReference type="EMBL" id="JAMKFB020000002">
    <property type="protein sequence ID" value="KAL0201897.1"/>
    <property type="molecule type" value="Genomic_DNA"/>
</dbReference>
<gene>
    <name evidence="11" type="ORF">M9458_005084</name>
</gene>
<evidence type="ECO:0000256" key="3">
    <source>
        <dbReference type="ARBA" id="ARBA00015303"/>
    </source>
</evidence>
<sequence length="91" mass="10230">VYSEDNAPELANCNTNVWNPLGNGLSYEDFGFPVFALKDENQTQVIRKCYEDHNLRVNGSAPRYPLCAMQLFSHMHAVTDTTCRTDSASTQ</sequence>
<evidence type="ECO:0000256" key="7">
    <source>
        <dbReference type="ARBA" id="ARBA00022989"/>
    </source>
</evidence>
<dbReference type="InterPro" id="IPR041084">
    <property type="entry name" value="Ncstrn_small"/>
</dbReference>
<evidence type="ECO:0000256" key="1">
    <source>
        <dbReference type="ARBA" id="ARBA00004479"/>
    </source>
</evidence>
<keyword evidence="8" id="KW-0472">Membrane</keyword>
<keyword evidence="4" id="KW-0812">Transmembrane</keyword>
<comment type="caution">
    <text evidence="11">The sequence shown here is derived from an EMBL/GenBank/DDBJ whole genome shotgun (WGS) entry which is preliminary data.</text>
</comment>
<comment type="similarity">
    <text evidence="2">Belongs to the nicastrin family.</text>
</comment>
<dbReference type="AlphaFoldDB" id="A0ABD0RVS9"/>
<evidence type="ECO:0000313" key="12">
    <source>
        <dbReference type="Proteomes" id="UP001529510"/>
    </source>
</evidence>
<dbReference type="InterPro" id="IPR008710">
    <property type="entry name" value="Nicastrin"/>
</dbReference>
<organism evidence="11 12">
    <name type="scientific">Cirrhinus mrigala</name>
    <name type="common">Mrigala</name>
    <dbReference type="NCBI Taxonomy" id="683832"/>
    <lineage>
        <taxon>Eukaryota</taxon>
        <taxon>Metazoa</taxon>
        <taxon>Chordata</taxon>
        <taxon>Craniata</taxon>
        <taxon>Vertebrata</taxon>
        <taxon>Euteleostomi</taxon>
        <taxon>Actinopterygii</taxon>
        <taxon>Neopterygii</taxon>
        <taxon>Teleostei</taxon>
        <taxon>Ostariophysi</taxon>
        <taxon>Cypriniformes</taxon>
        <taxon>Cyprinidae</taxon>
        <taxon>Labeoninae</taxon>
        <taxon>Labeonini</taxon>
        <taxon>Cirrhinus</taxon>
    </lineage>
</organism>
<evidence type="ECO:0000256" key="2">
    <source>
        <dbReference type="ARBA" id="ARBA00007717"/>
    </source>
</evidence>
<keyword evidence="12" id="KW-1185">Reference proteome</keyword>
<evidence type="ECO:0000256" key="4">
    <source>
        <dbReference type="ARBA" id="ARBA00022692"/>
    </source>
</evidence>
<evidence type="ECO:0000256" key="6">
    <source>
        <dbReference type="ARBA" id="ARBA00022976"/>
    </source>
</evidence>
<feature type="non-terminal residue" evidence="11">
    <location>
        <position position="1"/>
    </location>
</feature>
<keyword evidence="5" id="KW-0732">Signal</keyword>
<dbReference type="Pfam" id="PF18266">
    <property type="entry name" value="Ncstrn_small"/>
    <property type="match status" value="1"/>
</dbReference>
<reference evidence="11 12" key="1">
    <citation type="submission" date="2024-05" db="EMBL/GenBank/DDBJ databases">
        <title>Genome sequencing and assembly of Indian major carp, Cirrhinus mrigala (Hamilton, 1822).</title>
        <authorList>
            <person name="Mohindra V."/>
            <person name="Chowdhury L.M."/>
            <person name="Lal K."/>
            <person name="Jena J.K."/>
        </authorList>
    </citation>
    <scope>NUCLEOTIDE SEQUENCE [LARGE SCALE GENOMIC DNA]</scope>
    <source>
        <strain evidence="11">CM1030</strain>
        <tissue evidence="11">Blood</tissue>
    </source>
</reference>
<comment type="subcellular location">
    <subcellularLocation>
        <location evidence="1">Membrane</location>
        <topology evidence="1">Single-pass type I membrane protein</topology>
    </subcellularLocation>
</comment>
<dbReference type="GO" id="GO:0007219">
    <property type="term" value="P:Notch signaling pathway"/>
    <property type="evidence" value="ECO:0007669"/>
    <property type="project" value="UniProtKB-KW"/>
</dbReference>
<dbReference type="Proteomes" id="UP001529510">
    <property type="component" value="Unassembled WGS sequence"/>
</dbReference>